<reference evidence="3" key="2">
    <citation type="submission" date="2018-06" db="EMBL/GenBank/DDBJ databases">
        <title>Genome sequence of Rhodanobacteraceae bacterium strain Dysh456.</title>
        <authorList>
            <person name="Fukui M."/>
        </authorList>
    </citation>
    <scope>NUCLEOTIDE SEQUENCE [LARGE SCALE GENOMIC DNA]</scope>
    <source>
        <strain evidence="3">Dysh456</strain>
    </source>
</reference>
<keyword evidence="2" id="KW-0347">Helicase</keyword>
<keyword evidence="3" id="KW-1185">Reference proteome</keyword>
<proteinExistence type="predicted"/>
<protein>
    <submittedName>
        <fullName evidence="2">DNA primase/helicase, phage-associated</fullName>
    </submittedName>
</protein>
<evidence type="ECO:0000313" key="3">
    <source>
        <dbReference type="Proteomes" id="UP000270530"/>
    </source>
</evidence>
<keyword evidence="2" id="KW-0547">Nucleotide-binding</keyword>
<accession>A0A2Z6E8N0</accession>
<dbReference type="KEGG" id="rbd:ALSL_2470"/>
<evidence type="ECO:0000256" key="1">
    <source>
        <dbReference type="SAM" id="MobiDB-lite"/>
    </source>
</evidence>
<keyword evidence="2" id="KW-0378">Hydrolase</keyword>
<evidence type="ECO:0000313" key="2">
    <source>
        <dbReference type="EMBL" id="BBD81094.1"/>
    </source>
</evidence>
<feature type="compositionally biased region" description="Basic and acidic residues" evidence="1">
    <location>
        <begin position="1"/>
        <end position="10"/>
    </location>
</feature>
<name>A0A2Z6E8N0_9GAMM</name>
<dbReference type="EMBL" id="AP018560">
    <property type="protein sequence ID" value="BBD81094.1"/>
    <property type="molecule type" value="Genomic_DNA"/>
</dbReference>
<dbReference type="Proteomes" id="UP000270530">
    <property type="component" value="Chromosome"/>
</dbReference>
<keyword evidence="2" id="KW-0067">ATP-binding</keyword>
<dbReference type="GO" id="GO:0004386">
    <property type="term" value="F:helicase activity"/>
    <property type="evidence" value="ECO:0007669"/>
    <property type="project" value="UniProtKB-KW"/>
</dbReference>
<feature type="region of interest" description="Disordered" evidence="1">
    <location>
        <begin position="1"/>
        <end position="25"/>
    </location>
</feature>
<sequence>MTRARARDPGVRAPRGPARRAAREAGSGAVLAVPAGRTRRGKFVIGDVLGSPGDSLEVVLDGDKAGLWTDRATGDGGDVFHLIGAHFGVDVQGDFARILDLAEDLVGRAPTAPSRAEVSPHVIMASITARFGGSCGCASSAGGTASPWLARNWCSVSSGGSACSTST</sequence>
<organism evidence="2 3">
    <name type="scientific">Aerosticca soli</name>
    <dbReference type="NCBI Taxonomy" id="2010829"/>
    <lineage>
        <taxon>Bacteria</taxon>
        <taxon>Pseudomonadati</taxon>
        <taxon>Pseudomonadota</taxon>
        <taxon>Gammaproteobacteria</taxon>
        <taxon>Lysobacterales</taxon>
        <taxon>Rhodanobacteraceae</taxon>
        <taxon>Aerosticca</taxon>
    </lineage>
</organism>
<gene>
    <name evidence="2" type="ORF">ALSL_2470</name>
</gene>
<reference evidence="3" key="1">
    <citation type="submission" date="2018-04" db="EMBL/GenBank/DDBJ databases">
        <authorList>
            <person name="Watanabe M."/>
            <person name="Kojima H."/>
        </authorList>
    </citation>
    <scope>NUCLEOTIDE SEQUENCE [LARGE SCALE GENOMIC DNA]</scope>
    <source>
        <strain evidence="3">Dysh456</strain>
    </source>
</reference>
<dbReference type="AlphaFoldDB" id="A0A2Z6E8N0"/>